<sequence length="439" mass="47647">MTSNSIGVPLLPDGEKFDGTGYSGYKTKIQALAKARGLGGYLDGTIQKPSPMTAGGTAQSTMLPPEPTSIYSTTPSYDEWVHRDAIATALLVLNVKNPVGLGLKVDGSAHEAMQSLDNNHHHVTEMGLVNALRDLHSAYLVPGTPMAEHVSRLRTLWQVANDMGAKIEDKGFRSIFISLLGEEWDTVVPVLHTFTTSAEVISFVTMHADRLNRVPASTSPGSTTALTTNTYNDRDARQAARKNLICSNPQCNAPGHKGHTIADCFWPGGGKEGQWPSWWKGKRPMGAATVNYLETFAFTATTNPAVMWTAPEAIINVYDDIGVQTVTFCGEEVLASPESLMVWHEVADATVAIDIPEHDSNELQSDYPVLSTSLEFIDTISTSELELVDSTHQSEFDINDSDDGNLVFLEARTAVQIATEAFLQAGQPYPGDDHVQEDQ</sequence>
<dbReference type="Pfam" id="PF14223">
    <property type="entry name" value="Retrotran_gag_2"/>
    <property type="match status" value="1"/>
</dbReference>
<keyword evidence="2" id="KW-1185">Reference proteome</keyword>
<organism evidence="1 2">
    <name type="scientific">Mycena albidolilacea</name>
    <dbReference type="NCBI Taxonomy" id="1033008"/>
    <lineage>
        <taxon>Eukaryota</taxon>
        <taxon>Fungi</taxon>
        <taxon>Dikarya</taxon>
        <taxon>Basidiomycota</taxon>
        <taxon>Agaricomycotina</taxon>
        <taxon>Agaricomycetes</taxon>
        <taxon>Agaricomycetidae</taxon>
        <taxon>Agaricales</taxon>
        <taxon>Marasmiineae</taxon>
        <taxon>Mycenaceae</taxon>
        <taxon>Mycena</taxon>
    </lineage>
</organism>
<accession>A0AAD6ZKY9</accession>
<name>A0AAD6ZKY9_9AGAR</name>
<dbReference type="EMBL" id="JARIHO010000041">
    <property type="protein sequence ID" value="KAJ7327614.1"/>
    <property type="molecule type" value="Genomic_DNA"/>
</dbReference>
<reference evidence="1" key="1">
    <citation type="submission" date="2023-03" db="EMBL/GenBank/DDBJ databases">
        <title>Massive genome expansion in bonnet fungi (Mycena s.s.) driven by repeated elements and novel gene families across ecological guilds.</title>
        <authorList>
            <consortium name="Lawrence Berkeley National Laboratory"/>
            <person name="Harder C.B."/>
            <person name="Miyauchi S."/>
            <person name="Viragh M."/>
            <person name="Kuo A."/>
            <person name="Thoen E."/>
            <person name="Andreopoulos B."/>
            <person name="Lu D."/>
            <person name="Skrede I."/>
            <person name="Drula E."/>
            <person name="Henrissat B."/>
            <person name="Morin E."/>
            <person name="Kohler A."/>
            <person name="Barry K."/>
            <person name="LaButti K."/>
            <person name="Morin E."/>
            <person name="Salamov A."/>
            <person name="Lipzen A."/>
            <person name="Mereny Z."/>
            <person name="Hegedus B."/>
            <person name="Baldrian P."/>
            <person name="Stursova M."/>
            <person name="Weitz H."/>
            <person name="Taylor A."/>
            <person name="Grigoriev I.V."/>
            <person name="Nagy L.G."/>
            <person name="Martin F."/>
            <person name="Kauserud H."/>
        </authorList>
    </citation>
    <scope>NUCLEOTIDE SEQUENCE</scope>
    <source>
        <strain evidence="1">CBHHK002</strain>
    </source>
</reference>
<evidence type="ECO:0000313" key="2">
    <source>
        <dbReference type="Proteomes" id="UP001218218"/>
    </source>
</evidence>
<gene>
    <name evidence="1" type="ORF">DFH08DRAFT_1084755</name>
</gene>
<comment type="caution">
    <text evidence="1">The sequence shown here is derived from an EMBL/GenBank/DDBJ whole genome shotgun (WGS) entry which is preliminary data.</text>
</comment>
<evidence type="ECO:0000313" key="1">
    <source>
        <dbReference type="EMBL" id="KAJ7327614.1"/>
    </source>
</evidence>
<protein>
    <recommendedName>
        <fullName evidence="3">Polyprotein</fullName>
    </recommendedName>
</protein>
<dbReference type="AlphaFoldDB" id="A0AAD6ZKY9"/>
<dbReference type="Proteomes" id="UP001218218">
    <property type="component" value="Unassembled WGS sequence"/>
</dbReference>
<evidence type="ECO:0008006" key="3">
    <source>
        <dbReference type="Google" id="ProtNLM"/>
    </source>
</evidence>
<proteinExistence type="predicted"/>